<dbReference type="CDD" id="cd06304">
    <property type="entry name" value="PBP1_BmpA_Med_PnrA-like"/>
    <property type="match status" value="1"/>
</dbReference>
<keyword evidence="5" id="KW-0472">Membrane</keyword>
<dbReference type="Proteomes" id="UP000075787">
    <property type="component" value="Unassembled WGS sequence"/>
</dbReference>
<sequence>MSLSRFARRLGIAGFAALIAATSLTMAPRAHAADEALRVAAVLPGSIRDQAWNQSAYDGLMKAKETMGIDVAYAEGVAEPDQMSAMRDFARRGYGIVIGHGGEFQDPADRLAKQFKDTLFVVSSGATAGGNVATINFDYRQLGYVLGYMAAKVSKTGTIGWLGATEIKFSTELVEGYTKGAEAGKPGTKVLVTYMGDWNDVAKGKEAASAQISQGADVLFPTMDLASNGALTAAKEAGVKAFGIYYDAIVDWPDTVIQSVIMDVNAALVHFLEDARAGKAGGKDYVYGLATSDAARFGSFHEAVPAGVKAEVEALIADLAAGRKQI</sequence>
<dbReference type="AlphaFoldDB" id="A0A162K3B1"/>
<name>A0A162K3B1_9PROT</name>
<evidence type="ECO:0000256" key="7">
    <source>
        <dbReference type="SAM" id="SignalP"/>
    </source>
</evidence>
<accession>A0A162K3B1</accession>
<dbReference type="InterPro" id="IPR050957">
    <property type="entry name" value="BMP_lipoprotein"/>
</dbReference>
<keyword evidence="4 7" id="KW-0732">Signal</keyword>
<dbReference type="Gene3D" id="3.40.50.2300">
    <property type="match status" value="2"/>
</dbReference>
<reference evidence="9 10" key="1">
    <citation type="submission" date="2015-12" db="EMBL/GenBank/DDBJ databases">
        <title>Genome sequence of Tistrella mobilis MCCC 1A02139.</title>
        <authorList>
            <person name="Lu L."/>
            <person name="Lai Q."/>
            <person name="Shao Z."/>
            <person name="Qian P."/>
        </authorList>
    </citation>
    <scope>NUCLEOTIDE SEQUENCE [LARGE SCALE GENOMIC DNA]</scope>
    <source>
        <strain evidence="9 10">MCCC 1A02139</strain>
    </source>
</reference>
<feature type="signal peptide" evidence="7">
    <location>
        <begin position="1"/>
        <end position="32"/>
    </location>
</feature>
<dbReference type="OrthoDB" id="7327509at2"/>
<evidence type="ECO:0000256" key="1">
    <source>
        <dbReference type="ARBA" id="ARBA00004193"/>
    </source>
</evidence>
<dbReference type="SUPFAM" id="SSF53822">
    <property type="entry name" value="Periplasmic binding protein-like I"/>
    <property type="match status" value="1"/>
</dbReference>
<evidence type="ECO:0000256" key="4">
    <source>
        <dbReference type="ARBA" id="ARBA00022729"/>
    </source>
</evidence>
<dbReference type="InterPro" id="IPR028082">
    <property type="entry name" value="Peripla_BP_I"/>
</dbReference>
<comment type="similarity">
    <text evidence="2">Belongs to the BMP lipoprotein family.</text>
</comment>
<feature type="domain" description="ABC transporter substrate-binding protein PnrA-like" evidence="8">
    <location>
        <begin position="38"/>
        <end position="291"/>
    </location>
</feature>
<dbReference type="InterPro" id="IPR003760">
    <property type="entry name" value="PnrA-like"/>
</dbReference>
<gene>
    <name evidence="9" type="ORF">AUP44_13445</name>
</gene>
<feature type="chain" id="PRO_5007836311" description="ABC transporter substrate-binding protein PnrA-like domain-containing protein" evidence="7">
    <location>
        <begin position="33"/>
        <end position="326"/>
    </location>
</feature>
<dbReference type="EMBL" id="LPZR01000200">
    <property type="protein sequence ID" value="KYO50399.1"/>
    <property type="molecule type" value="Genomic_DNA"/>
</dbReference>
<comment type="subcellular location">
    <subcellularLocation>
        <location evidence="1">Cell membrane</location>
        <topology evidence="1">Lipid-anchor</topology>
    </subcellularLocation>
</comment>
<evidence type="ECO:0000256" key="2">
    <source>
        <dbReference type="ARBA" id="ARBA00008610"/>
    </source>
</evidence>
<keyword evidence="6" id="KW-0449">Lipoprotein</keyword>
<dbReference type="GO" id="GO:0005886">
    <property type="term" value="C:plasma membrane"/>
    <property type="evidence" value="ECO:0007669"/>
    <property type="project" value="UniProtKB-SubCell"/>
</dbReference>
<comment type="caution">
    <text evidence="9">The sequence shown here is derived from an EMBL/GenBank/DDBJ whole genome shotgun (WGS) entry which is preliminary data.</text>
</comment>
<protein>
    <recommendedName>
        <fullName evidence="8">ABC transporter substrate-binding protein PnrA-like domain-containing protein</fullName>
    </recommendedName>
</protein>
<dbReference type="PANTHER" id="PTHR34296:SF2">
    <property type="entry name" value="ABC TRANSPORTER GUANOSINE-BINDING PROTEIN NUPN"/>
    <property type="match status" value="1"/>
</dbReference>
<evidence type="ECO:0000256" key="5">
    <source>
        <dbReference type="ARBA" id="ARBA00023136"/>
    </source>
</evidence>
<evidence type="ECO:0000313" key="10">
    <source>
        <dbReference type="Proteomes" id="UP000075787"/>
    </source>
</evidence>
<dbReference type="PANTHER" id="PTHR34296">
    <property type="entry name" value="TRANSCRIPTIONAL ACTIVATOR PROTEIN MED"/>
    <property type="match status" value="1"/>
</dbReference>
<keyword evidence="3" id="KW-1003">Cell membrane</keyword>
<dbReference type="RefSeq" id="WP_062768294.1">
    <property type="nucleotide sequence ID" value="NZ_CP121045.1"/>
</dbReference>
<dbReference type="Pfam" id="PF02608">
    <property type="entry name" value="Bmp"/>
    <property type="match status" value="1"/>
</dbReference>
<dbReference type="GeneID" id="97242720"/>
<evidence type="ECO:0000259" key="8">
    <source>
        <dbReference type="Pfam" id="PF02608"/>
    </source>
</evidence>
<evidence type="ECO:0000313" key="9">
    <source>
        <dbReference type="EMBL" id="KYO50399.1"/>
    </source>
</evidence>
<organism evidence="9 10">
    <name type="scientific">Tistrella mobilis</name>
    <dbReference type="NCBI Taxonomy" id="171437"/>
    <lineage>
        <taxon>Bacteria</taxon>
        <taxon>Pseudomonadati</taxon>
        <taxon>Pseudomonadota</taxon>
        <taxon>Alphaproteobacteria</taxon>
        <taxon>Geminicoccales</taxon>
        <taxon>Geminicoccaceae</taxon>
        <taxon>Tistrella</taxon>
    </lineage>
</organism>
<proteinExistence type="inferred from homology"/>
<evidence type="ECO:0000256" key="3">
    <source>
        <dbReference type="ARBA" id="ARBA00022475"/>
    </source>
</evidence>
<evidence type="ECO:0000256" key="6">
    <source>
        <dbReference type="ARBA" id="ARBA00023288"/>
    </source>
</evidence>